<name>A0A6N8I2P7_9FIRM</name>
<organism evidence="3 4">
    <name type="scientific">Caproicibacter fermentans</name>
    <dbReference type="NCBI Taxonomy" id="2576756"/>
    <lineage>
        <taxon>Bacteria</taxon>
        <taxon>Bacillati</taxon>
        <taxon>Bacillota</taxon>
        <taxon>Clostridia</taxon>
        <taxon>Eubacteriales</taxon>
        <taxon>Acutalibacteraceae</taxon>
        <taxon>Caproicibacter</taxon>
    </lineage>
</organism>
<evidence type="ECO:0000259" key="2">
    <source>
        <dbReference type="PROSITE" id="PS50943"/>
    </source>
</evidence>
<keyword evidence="1" id="KW-0238">DNA-binding</keyword>
<dbReference type="OrthoDB" id="9812239at2"/>
<dbReference type="SMART" id="SM00530">
    <property type="entry name" value="HTH_XRE"/>
    <property type="match status" value="1"/>
</dbReference>
<dbReference type="Pfam" id="PF01381">
    <property type="entry name" value="HTH_3"/>
    <property type="match status" value="1"/>
</dbReference>
<dbReference type="InterPro" id="IPR001387">
    <property type="entry name" value="Cro/C1-type_HTH"/>
</dbReference>
<dbReference type="SUPFAM" id="SSF47413">
    <property type="entry name" value="lambda repressor-like DNA-binding domains"/>
    <property type="match status" value="1"/>
</dbReference>
<proteinExistence type="predicted"/>
<feature type="domain" description="HTH cro/C1-type" evidence="2">
    <location>
        <begin position="6"/>
        <end position="59"/>
    </location>
</feature>
<dbReference type="PANTHER" id="PTHR46558:SF4">
    <property type="entry name" value="DNA-BIDING PHAGE PROTEIN"/>
    <property type="match status" value="1"/>
</dbReference>
<dbReference type="InterPro" id="IPR010982">
    <property type="entry name" value="Lambda_DNA-bd_dom_sf"/>
</dbReference>
<comment type="caution">
    <text evidence="3">The sequence shown here is derived from an EMBL/GenBank/DDBJ whole genome shotgun (WGS) entry which is preliminary data.</text>
</comment>
<protein>
    <submittedName>
        <fullName evidence="3">Helix-turn-helix domain protein</fullName>
    </submittedName>
</protein>
<dbReference type="Proteomes" id="UP000469440">
    <property type="component" value="Unassembled WGS sequence"/>
</dbReference>
<dbReference type="PANTHER" id="PTHR46558">
    <property type="entry name" value="TRACRIPTIONAL REGULATORY PROTEIN-RELATED-RELATED"/>
    <property type="match status" value="1"/>
</dbReference>
<sequence length="64" mass="7390">MYQNNIRQIRKKSGVTQQKVAEFLHITQSAFAKIESKDRPPIDIVFSLAEYFKVPVTTIYSKVS</sequence>
<reference evidence="3 4" key="1">
    <citation type="submission" date="2019-09" db="EMBL/GenBank/DDBJ databases">
        <title>Genome sequence of Clostridium sp. EA1.</title>
        <authorList>
            <person name="Poehlein A."/>
            <person name="Bengelsdorf F.R."/>
            <person name="Daniel R."/>
        </authorList>
    </citation>
    <scope>NUCLEOTIDE SEQUENCE [LARGE SCALE GENOMIC DNA]</scope>
    <source>
        <strain evidence="3 4">EA1</strain>
    </source>
</reference>
<dbReference type="EMBL" id="VWXL01000088">
    <property type="protein sequence ID" value="MVB12354.1"/>
    <property type="molecule type" value="Genomic_DNA"/>
</dbReference>
<dbReference type="RefSeq" id="WP_156991135.1">
    <property type="nucleotide sequence ID" value="NZ_VWXL01000088.1"/>
</dbReference>
<gene>
    <name evidence="3" type="ORF">CAFE_30890</name>
</gene>
<dbReference type="CDD" id="cd00093">
    <property type="entry name" value="HTH_XRE"/>
    <property type="match status" value="1"/>
</dbReference>
<dbReference type="AlphaFoldDB" id="A0A6N8I2P7"/>
<dbReference type="PROSITE" id="PS50943">
    <property type="entry name" value="HTH_CROC1"/>
    <property type="match status" value="1"/>
</dbReference>
<keyword evidence="4" id="KW-1185">Reference proteome</keyword>
<evidence type="ECO:0000313" key="3">
    <source>
        <dbReference type="EMBL" id="MVB12354.1"/>
    </source>
</evidence>
<evidence type="ECO:0000256" key="1">
    <source>
        <dbReference type="ARBA" id="ARBA00023125"/>
    </source>
</evidence>
<accession>A0A6N8I2P7</accession>
<evidence type="ECO:0000313" key="4">
    <source>
        <dbReference type="Proteomes" id="UP000469440"/>
    </source>
</evidence>
<dbReference type="GO" id="GO:0003677">
    <property type="term" value="F:DNA binding"/>
    <property type="evidence" value="ECO:0007669"/>
    <property type="project" value="UniProtKB-KW"/>
</dbReference>
<dbReference type="Gene3D" id="1.10.260.40">
    <property type="entry name" value="lambda repressor-like DNA-binding domains"/>
    <property type="match status" value="1"/>
</dbReference>